<proteinExistence type="predicted"/>
<dbReference type="RefSeq" id="WP_207972893.1">
    <property type="nucleotide sequence ID" value="NZ_CP071795.1"/>
</dbReference>
<evidence type="ECO:0000313" key="1">
    <source>
        <dbReference type="EMBL" id="QTD38777.1"/>
    </source>
</evidence>
<evidence type="ECO:0008006" key="3">
    <source>
        <dbReference type="Google" id="ProtNLM"/>
    </source>
</evidence>
<sequence>MKSKILTSLGIAVIAMALFLNTNSINDNKSNLDLASFISLNTANAEGGYSCTVTSTCFMGFGTVSGSVSCSGSTCSRGSEWVKCDGKKTEC</sequence>
<name>A0ABX7SX00_9FLAO</name>
<dbReference type="EMBL" id="CP071795">
    <property type="protein sequence ID" value="QTD38777.1"/>
    <property type="molecule type" value="Genomic_DNA"/>
</dbReference>
<gene>
    <name evidence="1" type="ORF">JL193_05790</name>
</gene>
<keyword evidence="2" id="KW-1185">Reference proteome</keyword>
<dbReference type="Proteomes" id="UP000663935">
    <property type="component" value="Chromosome"/>
</dbReference>
<evidence type="ECO:0000313" key="2">
    <source>
        <dbReference type="Proteomes" id="UP000663935"/>
    </source>
</evidence>
<reference evidence="1 2" key="1">
    <citation type="submission" date="2021-03" db="EMBL/GenBank/DDBJ databases">
        <title>Complete genome of Polaribacter_sp.G4M1.</title>
        <authorList>
            <person name="Jeong S.W."/>
            <person name="Bae J.W."/>
        </authorList>
    </citation>
    <scope>NUCLEOTIDE SEQUENCE [LARGE SCALE GENOMIC DNA]</scope>
    <source>
        <strain evidence="1 2">G4M1</strain>
    </source>
</reference>
<organism evidence="1 2">
    <name type="scientific">Polaribacter batillariae</name>
    <dbReference type="NCBI Taxonomy" id="2808900"/>
    <lineage>
        <taxon>Bacteria</taxon>
        <taxon>Pseudomonadati</taxon>
        <taxon>Bacteroidota</taxon>
        <taxon>Flavobacteriia</taxon>
        <taxon>Flavobacteriales</taxon>
        <taxon>Flavobacteriaceae</taxon>
    </lineage>
</organism>
<protein>
    <recommendedName>
        <fullName evidence="3">NVEALA protein</fullName>
    </recommendedName>
</protein>
<accession>A0ABX7SX00</accession>